<dbReference type="Proteomes" id="UP000001955">
    <property type="component" value="Chromosome"/>
</dbReference>
<accession>I2BEJ4</accession>
<dbReference type="KEGG" id="ebt:EBL_c39200"/>
<organism evidence="1 2">
    <name type="scientific">Shimwellia blattae (strain ATCC 29907 / DSM 4481 / JCM 1650 / NBRC 105725 / CDC 9005-74)</name>
    <name type="common">Escherichia blattae</name>
    <dbReference type="NCBI Taxonomy" id="630626"/>
    <lineage>
        <taxon>Bacteria</taxon>
        <taxon>Pseudomonadati</taxon>
        <taxon>Pseudomonadota</taxon>
        <taxon>Gammaproteobacteria</taxon>
        <taxon>Enterobacterales</taxon>
        <taxon>Enterobacteriaceae</taxon>
        <taxon>Shimwellia</taxon>
    </lineage>
</organism>
<evidence type="ECO:0000313" key="1">
    <source>
        <dbReference type="EMBL" id="AFJ48948.1"/>
    </source>
</evidence>
<dbReference type="AlphaFoldDB" id="I2BEJ4"/>
<name>I2BEJ4_SHIBC</name>
<dbReference type="STRING" id="630626.EBL_c39200"/>
<reference evidence="1 2" key="1">
    <citation type="journal article" date="2012" name="J. Bacteriol.">
        <title>Complete genome sequence of the B12-producing Shimwellia blattae strain DSM 4481, isolated from a cockroach.</title>
        <authorList>
            <person name="Brzuszkiewicz E."/>
            <person name="Waschkowitz T."/>
            <person name="Wiezer A."/>
            <person name="Daniel R."/>
        </authorList>
    </citation>
    <scope>NUCLEOTIDE SEQUENCE [LARGE SCALE GENOMIC DNA]</scope>
    <source>
        <strain evidence="2">ATCC 29907 / DSM 4481 / JCM 1650 / NBRC 105725 / CDC 9005-74</strain>
    </source>
</reference>
<gene>
    <name evidence="1" type="ordered locus">EBL_c39200</name>
</gene>
<sequence>MIILCYALKKSIIFSNAYSNIKNNHHIVF</sequence>
<proteinExistence type="predicted"/>
<evidence type="ECO:0000313" key="2">
    <source>
        <dbReference type="Proteomes" id="UP000001955"/>
    </source>
</evidence>
<dbReference type="EMBL" id="CP001560">
    <property type="protein sequence ID" value="AFJ48948.1"/>
    <property type="molecule type" value="Genomic_DNA"/>
</dbReference>
<keyword evidence="2" id="KW-1185">Reference proteome</keyword>
<dbReference type="HOGENOM" id="CLU_3410196_0_0_6"/>
<protein>
    <submittedName>
        <fullName evidence="1">Transcriptional response regulatory protein BaeR</fullName>
    </submittedName>
</protein>